<comment type="catalytic activity">
    <reaction evidence="4">
        <text>(E)-4-coumarate + ATP + H(+) = (E)-4-coumaroyl-AMP + diphosphate</text>
        <dbReference type="Rhea" id="RHEA:72419"/>
        <dbReference type="ChEBI" id="CHEBI:12876"/>
        <dbReference type="ChEBI" id="CHEBI:15378"/>
        <dbReference type="ChEBI" id="CHEBI:30616"/>
        <dbReference type="ChEBI" id="CHEBI:33019"/>
        <dbReference type="ChEBI" id="CHEBI:192348"/>
    </reaction>
    <physiologicalReaction direction="left-to-right" evidence="4">
        <dbReference type="Rhea" id="RHEA:72420"/>
    </physiologicalReaction>
</comment>
<dbReference type="Pfam" id="PF13193">
    <property type="entry name" value="AMP-binding_C"/>
    <property type="match status" value="1"/>
</dbReference>
<dbReference type="InterPro" id="IPR011047">
    <property type="entry name" value="Quinoprotein_ADH-like_sf"/>
</dbReference>
<dbReference type="InterPro" id="IPR025110">
    <property type="entry name" value="AMP-bd_C"/>
</dbReference>
<dbReference type="EC" id="6.2.1.12" evidence="2"/>
<feature type="transmembrane region" description="Helical" evidence="8">
    <location>
        <begin position="199"/>
        <end position="220"/>
    </location>
</feature>
<keyword evidence="13" id="KW-1185">Reference proteome</keyword>
<dbReference type="InterPro" id="IPR042099">
    <property type="entry name" value="ANL_N_sf"/>
</dbReference>
<evidence type="ECO:0000259" key="9">
    <source>
        <dbReference type="Pfam" id="PF00501"/>
    </source>
</evidence>
<evidence type="ECO:0000256" key="4">
    <source>
        <dbReference type="ARBA" id="ARBA00034219"/>
    </source>
</evidence>
<dbReference type="Gene3D" id="2.130.10.10">
    <property type="entry name" value="YVTN repeat-like/Quinoprotein amine dehydrogenase"/>
    <property type="match status" value="1"/>
</dbReference>
<comment type="catalytic activity">
    <reaction evidence="6">
        <text>(E)-4-coumarate + ATP + CoA = (E)-4-coumaroyl-CoA + AMP + diphosphate</text>
        <dbReference type="Rhea" id="RHEA:19641"/>
        <dbReference type="ChEBI" id="CHEBI:12876"/>
        <dbReference type="ChEBI" id="CHEBI:30616"/>
        <dbReference type="ChEBI" id="CHEBI:33019"/>
        <dbReference type="ChEBI" id="CHEBI:57287"/>
        <dbReference type="ChEBI" id="CHEBI:85008"/>
        <dbReference type="ChEBI" id="CHEBI:456215"/>
        <dbReference type="EC" id="6.2.1.12"/>
    </reaction>
    <physiologicalReaction direction="left-to-right" evidence="6">
        <dbReference type="Rhea" id="RHEA:19642"/>
    </physiologicalReaction>
</comment>
<organism evidence="12 13">
    <name type="scientific">Panicum miliaceum</name>
    <name type="common">Proso millet</name>
    <name type="synonym">Broomcorn millet</name>
    <dbReference type="NCBI Taxonomy" id="4540"/>
    <lineage>
        <taxon>Eukaryota</taxon>
        <taxon>Viridiplantae</taxon>
        <taxon>Streptophyta</taxon>
        <taxon>Embryophyta</taxon>
        <taxon>Tracheophyta</taxon>
        <taxon>Spermatophyta</taxon>
        <taxon>Magnoliopsida</taxon>
        <taxon>Liliopsida</taxon>
        <taxon>Poales</taxon>
        <taxon>Poaceae</taxon>
        <taxon>PACMAD clade</taxon>
        <taxon>Panicoideae</taxon>
        <taxon>Panicodae</taxon>
        <taxon>Paniceae</taxon>
        <taxon>Panicinae</taxon>
        <taxon>Panicum</taxon>
        <taxon>Panicum sect. Panicum</taxon>
    </lineage>
</organism>
<dbReference type="InterPro" id="IPR000873">
    <property type="entry name" value="AMP-dep_synth/lig_dom"/>
</dbReference>
<dbReference type="GO" id="GO:0043041">
    <property type="term" value="P:amino acid activation for nonribosomal peptide biosynthetic process"/>
    <property type="evidence" value="ECO:0007669"/>
    <property type="project" value="TreeGrafter"/>
</dbReference>
<dbReference type="OrthoDB" id="408177at2759"/>
<evidence type="ECO:0000256" key="5">
    <source>
        <dbReference type="ARBA" id="ARBA00034223"/>
    </source>
</evidence>
<accession>A0A3L6S3V9</accession>
<reference evidence="13" key="1">
    <citation type="journal article" date="2019" name="Nat. Commun.">
        <title>The genome of broomcorn millet.</title>
        <authorList>
            <person name="Zou C."/>
            <person name="Miki D."/>
            <person name="Li D."/>
            <person name="Tang Q."/>
            <person name="Xiao L."/>
            <person name="Rajput S."/>
            <person name="Deng P."/>
            <person name="Jia W."/>
            <person name="Huang R."/>
            <person name="Zhang M."/>
            <person name="Sun Y."/>
            <person name="Hu J."/>
            <person name="Fu X."/>
            <person name="Schnable P.S."/>
            <person name="Li F."/>
            <person name="Zhang H."/>
            <person name="Feng B."/>
            <person name="Zhu X."/>
            <person name="Liu R."/>
            <person name="Schnable J.C."/>
            <person name="Zhu J.-K."/>
            <person name="Zhang H."/>
        </authorList>
    </citation>
    <scope>NUCLEOTIDE SEQUENCE [LARGE SCALE GENOMIC DNA]</scope>
</reference>
<feature type="region of interest" description="Disordered" evidence="7">
    <location>
        <begin position="18"/>
        <end position="59"/>
    </location>
</feature>
<evidence type="ECO:0000259" key="11">
    <source>
        <dbReference type="Pfam" id="PF13570"/>
    </source>
</evidence>
<dbReference type="InterPro" id="IPR045851">
    <property type="entry name" value="AMP-bd_C_sf"/>
</dbReference>
<dbReference type="STRING" id="4540.A0A3L6S3V9"/>
<keyword evidence="8" id="KW-0472">Membrane</keyword>
<keyword evidence="8" id="KW-1133">Transmembrane helix</keyword>
<evidence type="ECO:0000256" key="6">
    <source>
        <dbReference type="ARBA" id="ARBA00034252"/>
    </source>
</evidence>
<dbReference type="SUPFAM" id="SSF50998">
    <property type="entry name" value="Quinoprotein alcohol dehydrogenase-like"/>
    <property type="match status" value="1"/>
</dbReference>
<dbReference type="InterPro" id="IPR036736">
    <property type="entry name" value="ACP-like_sf"/>
</dbReference>
<dbReference type="InterPro" id="IPR020845">
    <property type="entry name" value="AMP-binding_CS"/>
</dbReference>
<dbReference type="InterPro" id="IPR018391">
    <property type="entry name" value="PQQ_b-propeller_rpt"/>
</dbReference>
<dbReference type="SUPFAM" id="SSF47336">
    <property type="entry name" value="ACP-like"/>
    <property type="match status" value="1"/>
</dbReference>
<proteinExistence type="predicted"/>
<evidence type="ECO:0000256" key="7">
    <source>
        <dbReference type="SAM" id="MobiDB-lite"/>
    </source>
</evidence>
<dbReference type="FunFam" id="3.30.300.30:FF:000022">
    <property type="entry name" value="Putative acyl-activating enzyme 19"/>
    <property type="match status" value="1"/>
</dbReference>
<sequence>MPAACRQLAIASSPSLRSPVTFSVSGARARDPPRRAAVSGRAVREEGQQWGHAGDDGGEDLGEALDRTRQLVECAMFAAVAGLAYFLSNSLAIENYFSCFFPLPIVISSLRWGLEAGRKTVLFLEMHHQVATVLLLFTLSGPVKASTYLLMHGVVGLIMGTVWRLETNWIVSIILCSIVRALGACGYVLVSSFLIRENILALITVNIHASLTYILAAAGVNTIPSMDAIYVLFGTLLFSLDAGGRLQSFGRGMAEAEAGAGAGAAELCCISHAFDRAARPDPGRLAVIHAPASGGDGEERRFTCGELLAAVASLSRRIAAALGGPSTDPRERSGSRGGAAVPRVVGVYALPSVEYVAAVLAVLRCGEAFLPLDPAWPEEMVSSVISESNAALVVSSVGSQGAPPVFESCPCPVLHLGTDVRQWSRHENGGEDPCEHERPRKFCYVMFTSGSTGKPKGVCGTEKGVPFCGVDLHNTCHSSSQMTLVPSLMEIILPDLVKILSDGCNPLKILIFSGELLSVLLWKRVYEVLPETTIINLYGTTEVSGDCTFFDCKDLPTILEREELSSVPIGFPISNCEVSLVTEDGLADEGEISVSGACLFSGYLADRMTSNCPDNNESLAHYKTGDFARRLKTGQLIFLGRKDRTVKTYGQRFSLEEVESTLMEHPDVNDAAVTFQGNGSLDFKAYLVLKSNSEFSKYTECYSRLNSSQDMMAPLRSWLIRKLPLAMVPRLFIAVKSLPLTLSGKIDYAKLSSVECASEPCEIESESSPVDAHIQVIKKAFCDALLVDEVSEYDDFFALGGNSISAAHVAHKLEIDMRLLYIYTTPSKLLHALFVESSHAVSPTHDFHNRKRLKVSASISGSFDPVSANLDNNFHGKRNIIEEGTHNQFARNHVNETVGQLNKNMTYDRYRVKDKDLCSDTCSNDGIFSGTPSSPWILNFYLQKKWSFGRCNRFMLGSAGILQVEDICTSLSYNNRGYLMKLWDVPLDSCVDASPLLVVNNGMMNIFIGSHSHLFLCIDGCSGSVRWSVKLEGRIECSATVTGDFSEVVVGCYKGKIYFIDMSTGKLSWTYQTDGEVKMQPVVDSMRHLIWCGSYDHYLYALNYKDHCCTYKISCGGSIYGSPAIDMAQNIIYVASTSGLVTAVSFEEPSFKMVWQYEAGVPIFGSLALDYQSGKVICCLVNGVVITLNSQGTVIWKATVGGPTFAGACLSPTLPYQVLIPSRDGSLYSFDITSGSLLWVYNVGDPITASAFVDEMLTSESFGPSERFACVCTSSGKVHVIRIRADAKQEQAVEGVKYEELVQGLASIDLPGGIFSSPLMVGGRIFVGCRDDRLHCLTVTT</sequence>
<dbReference type="Gene3D" id="3.40.50.12780">
    <property type="entry name" value="N-terminal domain of ligase-like"/>
    <property type="match status" value="2"/>
</dbReference>
<dbReference type="GO" id="GO:0016207">
    <property type="term" value="F:4-coumarate-CoA ligase activity"/>
    <property type="evidence" value="ECO:0007669"/>
    <property type="project" value="UniProtKB-EC"/>
</dbReference>
<dbReference type="InterPro" id="IPR052091">
    <property type="entry name" value="Beta-ala_Activ/Resist"/>
</dbReference>
<evidence type="ECO:0000259" key="10">
    <source>
        <dbReference type="Pfam" id="PF13193"/>
    </source>
</evidence>
<dbReference type="InterPro" id="IPR015943">
    <property type="entry name" value="WD40/YVTN_repeat-like_dom_sf"/>
</dbReference>
<comment type="catalytic activity">
    <reaction evidence="5">
        <text>(E)-4-coumaroyl-AMP + CoA = (E)-4-coumaroyl-CoA + AMP + H(+)</text>
        <dbReference type="Rhea" id="RHEA:72423"/>
        <dbReference type="ChEBI" id="CHEBI:15378"/>
        <dbReference type="ChEBI" id="CHEBI:57287"/>
        <dbReference type="ChEBI" id="CHEBI:85008"/>
        <dbReference type="ChEBI" id="CHEBI:192348"/>
        <dbReference type="ChEBI" id="CHEBI:456215"/>
    </reaction>
    <physiologicalReaction direction="left-to-right" evidence="5">
        <dbReference type="Rhea" id="RHEA:72424"/>
    </physiologicalReaction>
</comment>
<feature type="domain" description="AMP-binding enzyme C-terminal" evidence="10">
    <location>
        <begin position="657"/>
        <end position="745"/>
    </location>
</feature>
<dbReference type="PROSITE" id="PS00012">
    <property type="entry name" value="PHOSPHOPANTETHEINE"/>
    <property type="match status" value="1"/>
</dbReference>
<evidence type="ECO:0000256" key="3">
    <source>
        <dbReference type="ARBA" id="ARBA00022842"/>
    </source>
</evidence>
<dbReference type="Pfam" id="PF00501">
    <property type="entry name" value="AMP-binding"/>
    <property type="match status" value="2"/>
</dbReference>
<comment type="cofactor">
    <cofactor evidence="1">
        <name>Mg(2+)</name>
        <dbReference type="ChEBI" id="CHEBI:18420"/>
    </cofactor>
</comment>
<dbReference type="EMBL" id="PQIB02000006">
    <property type="protein sequence ID" value="RLN13640.1"/>
    <property type="molecule type" value="Genomic_DNA"/>
</dbReference>
<evidence type="ECO:0000256" key="8">
    <source>
        <dbReference type="SAM" id="Phobius"/>
    </source>
</evidence>
<dbReference type="Pfam" id="PF13570">
    <property type="entry name" value="Beta-prop_ACSF4"/>
    <property type="match status" value="1"/>
</dbReference>
<dbReference type="InterPro" id="IPR002372">
    <property type="entry name" value="PQQ_rpt_dom"/>
</dbReference>
<evidence type="ECO:0000256" key="1">
    <source>
        <dbReference type="ARBA" id="ARBA00001946"/>
    </source>
</evidence>
<dbReference type="InterPro" id="IPR006162">
    <property type="entry name" value="Ppantetheine_attach_site"/>
</dbReference>
<protein>
    <recommendedName>
        <fullName evidence="2">4-coumarate--CoA ligase</fullName>
        <ecNumber evidence="2">6.2.1.12</ecNumber>
    </recommendedName>
</protein>
<evidence type="ECO:0000313" key="13">
    <source>
        <dbReference type="Proteomes" id="UP000275267"/>
    </source>
</evidence>
<dbReference type="Proteomes" id="UP000275267">
    <property type="component" value="Unassembled WGS sequence"/>
</dbReference>
<dbReference type="FunFam" id="2.130.10.10:FF:000406">
    <property type="entry name" value="Putative acyl-activating enzyme 19"/>
    <property type="match status" value="1"/>
</dbReference>
<feature type="transmembrane region" description="Helical" evidence="8">
    <location>
        <begin position="169"/>
        <end position="190"/>
    </location>
</feature>
<dbReference type="Gene3D" id="3.30.300.30">
    <property type="match status" value="1"/>
</dbReference>
<name>A0A3L6S3V9_PANMI</name>
<feature type="domain" description="AMP-dependent synthetase/ligase" evidence="9">
    <location>
        <begin position="481"/>
        <end position="604"/>
    </location>
</feature>
<dbReference type="FunFam" id="2.130.10.10:FF:000883">
    <property type="entry name" value="Putative acyl-activating enzyme 19"/>
    <property type="match status" value="1"/>
</dbReference>
<dbReference type="GO" id="GO:0106290">
    <property type="term" value="F:trans-cinnamate-CoA ligase activity"/>
    <property type="evidence" value="ECO:0007669"/>
    <property type="project" value="UniProtKB-ARBA"/>
</dbReference>
<dbReference type="SMART" id="SM00564">
    <property type="entry name" value="PQQ"/>
    <property type="match status" value="5"/>
</dbReference>
<comment type="caution">
    <text evidence="12">The sequence shown here is derived from an EMBL/GenBank/DDBJ whole genome shotgun (WGS) entry which is preliminary data.</text>
</comment>
<dbReference type="Gene3D" id="1.10.1200.10">
    <property type="entry name" value="ACP-like"/>
    <property type="match status" value="1"/>
</dbReference>
<feature type="domain" description="Pyrrolo-quinoline quinone repeat" evidence="11">
    <location>
        <begin position="988"/>
        <end position="1338"/>
    </location>
</feature>
<dbReference type="SUPFAM" id="SSF56801">
    <property type="entry name" value="Acetyl-CoA synthetase-like"/>
    <property type="match status" value="1"/>
</dbReference>
<dbReference type="FunFam" id="1.10.1200.10:FF:000015">
    <property type="entry name" value="Putative acyl-activating enzyme 19"/>
    <property type="match status" value="1"/>
</dbReference>
<feature type="domain" description="AMP-dependent synthetase/ligase" evidence="9">
    <location>
        <begin position="274"/>
        <end position="463"/>
    </location>
</feature>
<dbReference type="PROSITE" id="PS00455">
    <property type="entry name" value="AMP_BINDING"/>
    <property type="match status" value="1"/>
</dbReference>
<dbReference type="PANTHER" id="PTHR44394">
    <property type="entry name" value="BETA-ALANINE-ACTIVATING ENZYME"/>
    <property type="match status" value="1"/>
</dbReference>
<keyword evidence="8" id="KW-0812">Transmembrane</keyword>
<evidence type="ECO:0000313" key="12">
    <source>
        <dbReference type="EMBL" id="RLN13640.1"/>
    </source>
</evidence>
<keyword evidence="3" id="KW-0460">Magnesium</keyword>
<evidence type="ECO:0000256" key="2">
    <source>
        <dbReference type="ARBA" id="ARBA00012959"/>
    </source>
</evidence>
<feature type="transmembrane region" description="Helical" evidence="8">
    <location>
        <begin position="70"/>
        <end position="88"/>
    </location>
</feature>
<gene>
    <name evidence="12" type="ORF">C2845_PM09G00590</name>
</gene>
<dbReference type="PANTHER" id="PTHR44394:SF1">
    <property type="entry name" value="BETA-ALANINE-ACTIVATING ENZYME"/>
    <property type="match status" value="1"/>
</dbReference>
<dbReference type="GO" id="GO:0009698">
    <property type="term" value="P:phenylpropanoid metabolic process"/>
    <property type="evidence" value="ECO:0007669"/>
    <property type="project" value="UniProtKB-ARBA"/>
</dbReference>
<dbReference type="Gene3D" id="2.40.128.630">
    <property type="match status" value="1"/>
</dbReference>